<evidence type="ECO:0000313" key="2">
    <source>
        <dbReference type="Proteomes" id="UP000177625"/>
    </source>
</evidence>
<protein>
    <submittedName>
        <fullName evidence="1">Uncharacterized protein</fullName>
    </submittedName>
</protein>
<organism evidence="1 2">
    <name type="scientific">Rhynchosporium secalis</name>
    <name type="common">Barley scald fungus</name>
    <dbReference type="NCBI Taxonomy" id="38038"/>
    <lineage>
        <taxon>Eukaryota</taxon>
        <taxon>Fungi</taxon>
        <taxon>Dikarya</taxon>
        <taxon>Ascomycota</taxon>
        <taxon>Pezizomycotina</taxon>
        <taxon>Leotiomycetes</taxon>
        <taxon>Helotiales</taxon>
        <taxon>Ploettnerulaceae</taxon>
        <taxon>Rhynchosporium</taxon>
    </lineage>
</organism>
<dbReference type="Proteomes" id="UP000177625">
    <property type="component" value="Unassembled WGS sequence"/>
</dbReference>
<keyword evidence="2" id="KW-1185">Reference proteome</keyword>
<gene>
    <name evidence="1" type="ORF">RSE6_06094</name>
</gene>
<reference evidence="2" key="1">
    <citation type="submission" date="2016-03" db="EMBL/GenBank/DDBJ databases">
        <authorList>
            <person name="Guldener U."/>
        </authorList>
    </citation>
    <scope>NUCLEOTIDE SEQUENCE [LARGE SCALE GENOMIC DNA]</scope>
</reference>
<name>A0A1E1M9L7_RHYSE</name>
<proteinExistence type="predicted"/>
<sequence length="72" mass="8496">MICKIGYLERTLTIDSTVLKELRPPMIPIRDLKRESRTITESTVMVEEYWRVRGRGLKFPNLTHPLRASLRI</sequence>
<dbReference type="AlphaFoldDB" id="A0A1E1M9L7"/>
<dbReference type="EMBL" id="FJVC01000220">
    <property type="protein sequence ID" value="CZT45754.1"/>
    <property type="molecule type" value="Genomic_DNA"/>
</dbReference>
<evidence type="ECO:0000313" key="1">
    <source>
        <dbReference type="EMBL" id="CZT45754.1"/>
    </source>
</evidence>
<accession>A0A1E1M9L7</accession>